<name>A0AAD8E0N6_MYTSE</name>
<feature type="compositionally biased region" description="Polar residues" evidence="1">
    <location>
        <begin position="56"/>
        <end position="67"/>
    </location>
</feature>
<dbReference type="EMBL" id="JARGEI010000002">
    <property type="protein sequence ID" value="KAJ8735223.1"/>
    <property type="molecule type" value="Genomic_DNA"/>
</dbReference>
<evidence type="ECO:0000259" key="2">
    <source>
        <dbReference type="Pfam" id="PF18111"/>
    </source>
</evidence>
<dbReference type="Pfam" id="PF18111">
    <property type="entry name" value="RPGR1_C"/>
    <property type="match status" value="1"/>
</dbReference>
<protein>
    <recommendedName>
        <fullName evidence="2">RPGRIP1 C-terminal domain-containing protein</fullName>
    </recommendedName>
</protein>
<dbReference type="PANTHER" id="PTHR14240:SF5">
    <property type="entry name" value="RPGRIP1 C-TERMINAL DOMAIN-CONTAINING PROTEIN"/>
    <property type="match status" value="1"/>
</dbReference>
<dbReference type="InterPro" id="IPR035892">
    <property type="entry name" value="C2_domain_sf"/>
</dbReference>
<keyword evidence="4" id="KW-1185">Reference proteome</keyword>
<evidence type="ECO:0000313" key="4">
    <source>
        <dbReference type="Proteomes" id="UP001231518"/>
    </source>
</evidence>
<dbReference type="Proteomes" id="UP001231518">
    <property type="component" value="Chromosome 2"/>
</dbReference>
<reference evidence="3" key="1">
    <citation type="submission" date="2023-03" db="EMBL/GenBank/DDBJ databases">
        <title>Chromosome-level genomes of two armyworms, Mythimna separata and Mythimna loreyi, provide insights into the biosynthesis and reception of sex pheromones.</title>
        <authorList>
            <person name="Zhao H."/>
        </authorList>
    </citation>
    <scope>NUCLEOTIDE SEQUENCE</scope>
    <source>
        <strain evidence="3">BeijingLab</strain>
        <tissue evidence="3">Pupa</tissue>
    </source>
</reference>
<dbReference type="AlphaFoldDB" id="A0AAD8E0N6"/>
<comment type="caution">
    <text evidence="3">The sequence shown here is derived from an EMBL/GenBank/DDBJ whole genome shotgun (WGS) entry which is preliminary data.</text>
</comment>
<accession>A0AAD8E0N6</accession>
<feature type="compositionally biased region" description="Basic and acidic residues" evidence="1">
    <location>
        <begin position="205"/>
        <end position="214"/>
    </location>
</feature>
<evidence type="ECO:0000313" key="3">
    <source>
        <dbReference type="EMBL" id="KAJ8735223.1"/>
    </source>
</evidence>
<dbReference type="Gene3D" id="2.60.40.150">
    <property type="entry name" value="C2 domain"/>
    <property type="match status" value="1"/>
</dbReference>
<evidence type="ECO:0000256" key="1">
    <source>
        <dbReference type="SAM" id="MobiDB-lite"/>
    </source>
</evidence>
<dbReference type="InterPro" id="IPR041091">
    <property type="entry name" value="RPGRIP1_C"/>
</dbReference>
<dbReference type="PANTHER" id="PTHR14240">
    <property type="entry name" value="RETINITIS PIGMENTOSA GTPASE REGULATOR-INTERACTING PROTEIN"/>
    <property type="match status" value="1"/>
</dbReference>
<organism evidence="3 4">
    <name type="scientific">Mythimna separata</name>
    <name type="common">Oriental armyworm</name>
    <name type="synonym">Pseudaletia separata</name>
    <dbReference type="NCBI Taxonomy" id="271217"/>
    <lineage>
        <taxon>Eukaryota</taxon>
        <taxon>Metazoa</taxon>
        <taxon>Ecdysozoa</taxon>
        <taxon>Arthropoda</taxon>
        <taxon>Hexapoda</taxon>
        <taxon>Insecta</taxon>
        <taxon>Pterygota</taxon>
        <taxon>Neoptera</taxon>
        <taxon>Endopterygota</taxon>
        <taxon>Lepidoptera</taxon>
        <taxon>Glossata</taxon>
        <taxon>Ditrysia</taxon>
        <taxon>Noctuoidea</taxon>
        <taxon>Noctuidae</taxon>
        <taxon>Noctuinae</taxon>
        <taxon>Hadenini</taxon>
        <taxon>Mythimna</taxon>
    </lineage>
</organism>
<feature type="domain" description="RPGRIP1 C-terminal" evidence="2">
    <location>
        <begin position="229"/>
        <end position="395"/>
    </location>
</feature>
<sequence>MLVAQEYNRPSDTWSSAPRRVSADSRASRPPSAGSARAAAYDPSKYPEPRKRKSSLAPSSKLQSPDKVSNVIYSEVEPMIKTPEDIKYALQKSNLLNDSKRSPSEQEIDSIYQPNCSYGSLKSVLSRLHKKGSPHAQTQGGDQRSFVEKLRKASHANERQIRLTGKTEATDMEIYKKYENTSFSKLAKTDQSKKVTIQPECLDSEIEKPERDIGEEPTVQEDQKRSPPKLEITVLWLALNEKCEAMMDPRIQRVYVAYSFLGRSGAELETPVSLPKPKHYVEKCYFNFTKVFELEEADLAKLGHMAKCRNTNGSANEKDCIIFAVVSEPTEDPLGVETCEDIGYAYLYLGDLLAYSAGSVVYTEVMPVRAANGSSSVSGVLAVRVHGLHVVRRCLLLSSSEVRDLHQPSGNHQGP</sequence>
<gene>
    <name evidence="3" type="ORF">PYW07_006843</name>
</gene>
<feature type="compositionally biased region" description="Low complexity" evidence="1">
    <location>
        <begin position="28"/>
        <end position="44"/>
    </location>
</feature>
<proteinExistence type="predicted"/>
<feature type="region of interest" description="Disordered" evidence="1">
    <location>
        <begin position="204"/>
        <end position="225"/>
    </location>
</feature>
<dbReference type="InterPro" id="IPR031139">
    <property type="entry name" value="RPGRIP1_fam"/>
</dbReference>
<feature type="region of interest" description="Disordered" evidence="1">
    <location>
        <begin position="1"/>
        <end position="69"/>
    </location>
</feature>